<evidence type="ECO:0000256" key="3">
    <source>
        <dbReference type="ARBA" id="ARBA00022603"/>
    </source>
</evidence>
<accession>A0ABW5FRI8</accession>
<keyword evidence="3 6" id="KW-0489">Methyltransferase</keyword>
<dbReference type="EMBL" id="JBHUKR010000007">
    <property type="protein sequence ID" value="MFD2417630.1"/>
    <property type="molecule type" value="Genomic_DNA"/>
</dbReference>
<dbReference type="Gene3D" id="3.40.50.150">
    <property type="entry name" value="Vaccinia Virus protein VP39"/>
    <property type="match status" value="1"/>
</dbReference>
<keyword evidence="8" id="KW-1185">Reference proteome</keyword>
<name>A0ABW5FRI8_9PSEU</name>
<evidence type="ECO:0000313" key="8">
    <source>
        <dbReference type="Proteomes" id="UP001597417"/>
    </source>
</evidence>
<dbReference type="Pfam" id="PF04072">
    <property type="entry name" value="LCM"/>
    <property type="match status" value="1"/>
</dbReference>
<dbReference type="SUPFAM" id="SSF53335">
    <property type="entry name" value="S-adenosyl-L-methionine-dependent methyltransferases"/>
    <property type="match status" value="1"/>
</dbReference>
<evidence type="ECO:0000313" key="7">
    <source>
        <dbReference type="EMBL" id="MFD2417630.1"/>
    </source>
</evidence>
<organism evidence="7 8">
    <name type="scientific">Amycolatopsis pigmentata</name>
    <dbReference type="NCBI Taxonomy" id="450801"/>
    <lineage>
        <taxon>Bacteria</taxon>
        <taxon>Bacillati</taxon>
        <taxon>Actinomycetota</taxon>
        <taxon>Actinomycetes</taxon>
        <taxon>Pseudonocardiales</taxon>
        <taxon>Pseudonocardiaceae</taxon>
        <taxon>Amycolatopsis</taxon>
    </lineage>
</organism>
<dbReference type="InterPro" id="IPR007213">
    <property type="entry name" value="Ppm1/Ppm2/Tcmp"/>
</dbReference>
<dbReference type="EC" id="2.1.1.-" evidence="6"/>
<dbReference type="InterPro" id="IPR011610">
    <property type="entry name" value="SAM_mthyl_Trfase_ML2640-like"/>
</dbReference>
<protein>
    <recommendedName>
        <fullName evidence="6">S-adenosyl-L-methionine-dependent methyltransferase</fullName>
        <ecNumber evidence="6">2.1.1.-</ecNumber>
    </recommendedName>
</protein>
<dbReference type="InterPro" id="IPR029063">
    <property type="entry name" value="SAM-dependent_MTases_sf"/>
</dbReference>
<dbReference type="GO" id="GO:0008168">
    <property type="term" value="F:methyltransferase activity"/>
    <property type="evidence" value="ECO:0007669"/>
    <property type="project" value="UniProtKB-KW"/>
</dbReference>
<dbReference type="GO" id="GO:0032259">
    <property type="term" value="P:methylation"/>
    <property type="evidence" value="ECO:0007669"/>
    <property type="project" value="UniProtKB-KW"/>
</dbReference>
<keyword evidence="5 6" id="KW-0949">S-adenosyl-L-methionine</keyword>
<dbReference type="NCBIfam" id="TIGR00027">
    <property type="entry name" value="mthyl_TIGR00027"/>
    <property type="match status" value="1"/>
</dbReference>
<gene>
    <name evidence="7" type="ORF">ACFSXZ_14975</name>
</gene>
<comment type="caution">
    <text evidence="7">The sequence shown here is derived from an EMBL/GenBank/DDBJ whole genome shotgun (WGS) entry which is preliminary data.</text>
</comment>
<sequence>MTGKTRGWDIVSGIGITALAVAAARAVETSRDDGLVRDPFAGVFVEAASPPIPMPTRSEPDAPDHVVWDHMSRFVGVRSRFFDEFLTGALASGPGQVVILAAGLDSRAFRLDQPQGTTVFEIDQPRVLEFKDQVLEARGATPRCDRRVVPADLREDWASSLGGAGFDRETPTIWLVEGLLPYLPDDLATTLLDVVHGLSAKGSVLAAEHFDDTRPLRDDPEVAELSKRFSIDFQAMLDQGGTQLDPGKYLGSQGWQGHGESANALSQRYGKPLEGFSAKVFGGNGHYFTGTLEG</sequence>
<dbReference type="PANTHER" id="PTHR43619">
    <property type="entry name" value="S-ADENOSYL-L-METHIONINE-DEPENDENT METHYLTRANSFERASE YKTD-RELATED"/>
    <property type="match status" value="1"/>
</dbReference>
<evidence type="ECO:0000256" key="5">
    <source>
        <dbReference type="ARBA" id="ARBA00022691"/>
    </source>
</evidence>
<dbReference type="Proteomes" id="UP001597417">
    <property type="component" value="Unassembled WGS sequence"/>
</dbReference>
<comment type="similarity">
    <text evidence="2 6">Belongs to the UPF0677 family.</text>
</comment>
<dbReference type="RefSeq" id="WP_378265536.1">
    <property type="nucleotide sequence ID" value="NZ_JBHUKR010000007.1"/>
</dbReference>
<comment type="function">
    <text evidence="1 6">Exhibits S-adenosyl-L-methionine-dependent methyltransferase activity.</text>
</comment>
<keyword evidence="4 7" id="KW-0808">Transferase</keyword>
<dbReference type="PANTHER" id="PTHR43619:SF2">
    <property type="entry name" value="S-ADENOSYL-L-METHIONINE-DEPENDENT METHYLTRANSFERASES SUPERFAMILY PROTEIN"/>
    <property type="match status" value="1"/>
</dbReference>
<evidence type="ECO:0000256" key="6">
    <source>
        <dbReference type="RuleBase" id="RU362030"/>
    </source>
</evidence>
<proteinExistence type="inferred from homology"/>
<evidence type="ECO:0000256" key="1">
    <source>
        <dbReference type="ARBA" id="ARBA00003907"/>
    </source>
</evidence>
<evidence type="ECO:0000256" key="2">
    <source>
        <dbReference type="ARBA" id="ARBA00008138"/>
    </source>
</evidence>
<reference evidence="8" key="1">
    <citation type="journal article" date="2019" name="Int. J. Syst. Evol. Microbiol.">
        <title>The Global Catalogue of Microorganisms (GCM) 10K type strain sequencing project: providing services to taxonomists for standard genome sequencing and annotation.</title>
        <authorList>
            <consortium name="The Broad Institute Genomics Platform"/>
            <consortium name="The Broad Institute Genome Sequencing Center for Infectious Disease"/>
            <person name="Wu L."/>
            <person name="Ma J."/>
        </authorList>
    </citation>
    <scope>NUCLEOTIDE SEQUENCE [LARGE SCALE GENOMIC DNA]</scope>
    <source>
        <strain evidence="8">CGMCC 4.7645</strain>
    </source>
</reference>
<evidence type="ECO:0000256" key="4">
    <source>
        <dbReference type="ARBA" id="ARBA00022679"/>
    </source>
</evidence>